<accession>W0JNZ8</accession>
<dbReference type="Pfam" id="PF00582">
    <property type="entry name" value="Usp"/>
    <property type="match status" value="1"/>
</dbReference>
<dbReference type="EMBL" id="CP007055">
    <property type="protein sequence ID" value="AHG00441.1"/>
    <property type="molecule type" value="Genomic_DNA"/>
</dbReference>
<sequence length="143" mass="15561">MVDNVLVPVDDSPQASAALEYALEEFPEASITALHVIELPEGYWMAFVNSEDDFPGYEKAHSRANALLEDAVEQVSDTDRDIETAVKTGKPAREIVEHAVENGFDQIVIGSHGRKRAGRLLFGSVSESVVRTAPMTVVVVHDA</sequence>
<evidence type="ECO:0000313" key="4">
    <source>
        <dbReference type="Proteomes" id="UP000019024"/>
    </source>
</evidence>
<dbReference type="SUPFAM" id="SSF52402">
    <property type="entry name" value="Adenine nucleotide alpha hydrolases-like"/>
    <property type="match status" value="1"/>
</dbReference>
<dbReference type="AlphaFoldDB" id="W0JNZ8"/>
<dbReference type="KEGG" id="hlr:HALLA_18205"/>
<dbReference type="Proteomes" id="UP000019024">
    <property type="component" value="Chromosome"/>
</dbReference>
<proteinExistence type="inferred from homology"/>
<dbReference type="HOGENOM" id="CLU_049301_11_4_2"/>
<dbReference type="STRING" id="797299.HALLA_18205"/>
<evidence type="ECO:0000313" key="3">
    <source>
        <dbReference type="EMBL" id="AHG00441.1"/>
    </source>
</evidence>
<dbReference type="PRINTS" id="PR01438">
    <property type="entry name" value="UNVRSLSTRESS"/>
</dbReference>
<dbReference type="InterPro" id="IPR006015">
    <property type="entry name" value="Universal_stress_UspA"/>
</dbReference>
<dbReference type="Gene3D" id="3.40.50.620">
    <property type="entry name" value="HUPs"/>
    <property type="match status" value="1"/>
</dbReference>
<dbReference type="PANTHER" id="PTHR46268:SF24">
    <property type="entry name" value="UNIVERSAL STRESS PROTEIN"/>
    <property type="match status" value="1"/>
</dbReference>
<name>W0JNZ8_9EURY</name>
<reference evidence="3 4" key="1">
    <citation type="submission" date="2014-01" db="EMBL/GenBank/DDBJ databases">
        <authorList>
            <consortium name="DOE Joint Genome Institute"/>
            <person name="Anderson I."/>
            <person name="Huntemann M."/>
            <person name="Han J."/>
            <person name="Chen A."/>
            <person name="Kyrpides N."/>
            <person name="Mavromatis K."/>
            <person name="Markowitz V."/>
            <person name="Palaniappan K."/>
            <person name="Ivanova N."/>
            <person name="Schaumberg A."/>
            <person name="Pati A."/>
            <person name="Liolios K."/>
            <person name="Nordberg H.P."/>
            <person name="Cantor M.N."/>
            <person name="Hua S.X."/>
            <person name="Woyke T."/>
        </authorList>
    </citation>
    <scope>NUCLEOTIDE SEQUENCE [LARGE SCALE GENOMIC DNA]</scope>
    <source>
        <strain evidence="3 4">XH-48</strain>
    </source>
</reference>
<evidence type="ECO:0000256" key="1">
    <source>
        <dbReference type="ARBA" id="ARBA00008791"/>
    </source>
</evidence>
<organism evidence="3 4">
    <name type="scientific">Halostagnicola larsenii XH-48</name>
    <dbReference type="NCBI Taxonomy" id="797299"/>
    <lineage>
        <taxon>Archaea</taxon>
        <taxon>Methanobacteriati</taxon>
        <taxon>Methanobacteriota</taxon>
        <taxon>Stenosarchaea group</taxon>
        <taxon>Halobacteria</taxon>
        <taxon>Halobacteriales</taxon>
        <taxon>Natrialbaceae</taxon>
        <taxon>Halostagnicola</taxon>
    </lineage>
</organism>
<protein>
    <submittedName>
        <fullName evidence="3">Universal stress protein UspA</fullName>
    </submittedName>
</protein>
<dbReference type="InterPro" id="IPR014729">
    <property type="entry name" value="Rossmann-like_a/b/a_fold"/>
</dbReference>
<dbReference type="GeneID" id="25146332"/>
<dbReference type="eggNOG" id="arCOG02053">
    <property type="taxonomic scope" value="Archaea"/>
</dbReference>
<comment type="similarity">
    <text evidence="1">Belongs to the universal stress protein A family.</text>
</comment>
<keyword evidence="4" id="KW-1185">Reference proteome</keyword>
<evidence type="ECO:0000259" key="2">
    <source>
        <dbReference type="Pfam" id="PF00582"/>
    </source>
</evidence>
<dbReference type="CDD" id="cd00293">
    <property type="entry name" value="USP-like"/>
    <property type="match status" value="1"/>
</dbReference>
<dbReference type="OrthoDB" id="105697at2157"/>
<dbReference type="PATRIC" id="fig|797299.3.peg.2646"/>
<dbReference type="RefSeq" id="WP_049953689.1">
    <property type="nucleotide sequence ID" value="NZ_CP007055.1"/>
</dbReference>
<feature type="domain" description="UspA" evidence="2">
    <location>
        <begin position="1"/>
        <end position="141"/>
    </location>
</feature>
<gene>
    <name evidence="3" type="ORF">HALLA_18205</name>
</gene>
<dbReference type="InterPro" id="IPR006016">
    <property type="entry name" value="UspA"/>
</dbReference>
<dbReference type="PANTHER" id="PTHR46268">
    <property type="entry name" value="STRESS RESPONSE PROTEIN NHAX"/>
    <property type="match status" value="1"/>
</dbReference>